<feature type="compositionally biased region" description="Low complexity" evidence="1">
    <location>
        <begin position="99"/>
        <end position="111"/>
    </location>
</feature>
<keyword evidence="3" id="KW-1185">Reference proteome</keyword>
<dbReference type="Proteomes" id="UP001397290">
    <property type="component" value="Unassembled WGS sequence"/>
</dbReference>
<evidence type="ECO:0000256" key="1">
    <source>
        <dbReference type="SAM" id="MobiDB-lite"/>
    </source>
</evidence>
<organism evidence="2 3">
    <name type="scientific">Beauveria asiatica</name>
    <dbReference type="NCBI Taxonomy" id="1069075"/>
    <lineage>
        <taxon>Eukaryota</taxon>
        <taxon>Fungi</taxon>
        <taxon>Dikarya</taxon>
        <taxon>Ascomycota</taxon>
        <taxon>Pezizomycotina</taxon>
        <taxon>Sordariomycetes</taxon>
        <taxon>Hypocreomycetidae</taxon>
        <taxon>Hypocreales</taxon>
        <taxon>Cordycipitaceae</taxon>
        <taxon>Beauveria</taxon>
    </lineage>
</organism>
<accession>A0AAW0RFB1</accession>
<dbReference type="PROSITE" id="PS50096">
    <property type="entry name" value="IQ"/>
    <property type="match status" value="1"/>
</dbReference>
<dbReference type="AlphaFoldDB" id="A0AAW0RFB1"/>
<comment type="caution">
    <text evidence="2">The sequence shown here is derived from an EMBL/GenBank/DDBJ whole genome shotgun (WGS) entry which is preliminary data.</text>
</comment>
<evidence type="ECO:0000313" key="2">
    <source>
        <dbReference type="EMBL" id="KAK8140676.1"/>
    </source>
</evidence>
<name>A0AAW0RFB1_9HYPO</name>
<sequence>MDVLAIRHAGPSSATKPCSLICTAPGYWWICSIKVVGAGQSKRVWAPDARWIAANNGARLAVKKFLRKSGTPTNLSHGSLSRLHEAMTVAVSFRETGESSGSFSARQQSSGDAPASGCGSQTTAHTIHHVFRGYIARGSPR</sequence>
<reference evidence="2 3" key="1">
    <citation type="submission" date="2020-02" db="EMBL/GenBank/DDBJ databases">
        <title>Comparative genomics of the hypocrealean fungal genus Beauvera.</title>
        <authorList>
            <person name="Showalter D.N."/>
            <person name="Bushley K.E."/>
            <person name="Rehner S.A."/>
        </authorList>
    </citation>
    <scope>NUCLEOTIDE SEQUENCE [LARGE SCALE GENOMIC DNA]</scope>
    <source>
        <strain evidence="2 3">ARSEF4384</strain>
    </source>
</reference>
<protein>
    <submittedName>
        <fullName evidence="2">Uncharacterized protein</fullName>
    </submittedName>
</protein>
<evidence type="ECO:0000313" key="3">
    <source>
        <dbReference type="Proteomes" id="UP001397290"/>
    </source>
</evidence>
<dbReference type="EMBL" id="JAAHCF010001983">
    <property type="protein sequence ID" value="KAK8140676.1"/>
    <property type="molecule type" value="Genomic_DNA"/>
</dbReference>
<gene>
    <name evidence="2" type="ORF">G3M48_002784</name>
</gene>
<proteinExistence type="predicted"/>
<feature type="region of interest" description="Disordered" evidence="1">
    <location>
        <begin position="98"/>
        <end position="121"/>
    </location>
</feature>